<organism evidence="2">
    <name type="scientific">termite gut metagenome</name>
    <dbReference type="NCBI Taxonomy" id="433724"/>
    <lineage>
        <taxon>unclassified sequences</taxon>
        <taxon>metagenomes</taxon>
        <taxon>organismal metagenomes</taxon>
    </lineage>
</organism>
<sequence>MTVIKNEIKIFESPDFGKIRTSGTSEQPLFCLTDLCKALSIKNTTQVARRLDDEERPMLDIGRDNQRVGNSLTTFVTESGMYAVILRSDKPEARQFRKWITSEVLPSIRKTGQYSNDALIQSKLDMRDEIIAFLKKDNERLFELVKSMNDTDKKQNNTVKLIFDQHCTIANMMMGKMYGA</sequence>
<gene>
    <name evidence="2" type="ORF">EZS27_003895</name>
</gene>
<reference evidence="2" key="1">
    <citation type="submission" date="2019-03" db="EMBL/GenBank/DDBJ databases">
        <title>Single cell metagenomics reveals metabolic interactions within the superorganism composed of flagellate Streblomastix strix and complex community of Bacteroidetes bacteria on its surface.</title>
        <authorList>
            <person name="Treitli S.C."/>
            <person name="Kolisko M."/>
            <person name="Husnik F."/>
            <person name="Keeling P."/>
            <person name="Hampl V."/>
        </authorList>
    </citation>
    <scope>NUCLEOTIDE SEQUENCE</scope>
    <source>
        <strain evidence="2">STM</strain>
    </source>
</reference>
<name>A0A5J4SS74_9ZZZZ</name>
<dbReference type="PROSITE" id="PS51750">
    <property type="entry name" value="BRO_N"/>
    <property type="match status" value="1"/>
</dbReference>
<comment type="caution">
    <text evidence="2">The sequence shown here is derived from an EMBL/GenBank/DDBJ whole genome shotgun (WGS) entry which is preliminary data.</text>
</comment>
<dbReference type="EMBL" id="SNRY01000063">
    <property type="protein sequence ID" value="KAA6348662.1"/>
    <property type="molecule type" value="Genomic_DNA"/>
</dbReference>
<proteinExistence type="predicted"/>
<accession>A0A5J4SS74</accession>
<dbReference type="AlphaFoldDB" id="A0A5J4SS74"/>
<dbReference type="SMART" id="SM01040">
    <property type="entry name" value="Bro-N"/>
    <property type="match status" value="1"/>
</dbReference>
<dbReference type="PANTHER" id="PTHR36180:SF2">
    <property type="entry name" value="BRO FAMILY PROTEIN"/>
    <property type="match status" value="1"/>
</dbReference>
<feature type="domain" description="Bro-N" evidence="1">
    <location>
        <begin position="1"/>
        <end position="112"/>
    </location>
</feature>
<dbReference type="Pfam" id="PF02498">
    <property type="entry name" value="Bro-N"/>
    <property type="match status" value="1"/>
</dbReference>
<dbReference type="InterPro" id="IPR003497">
    <property type="entry name" value="BRO_N_domain"/>
</dbReference>
<evidence type="ECO:0000313" key="2">
    <source>
        <dbReference type="EMBL" id="KAA6348662.1"/>
    </source>
</evidence>
<protein>
    <recommendedName>
        <fullName evidence="1">Bro-N domain-containing protein</fullName>
    </recommendedName>
</protein>
<dbReference type="PANTHER" id="PTHR36180">
    <property type="entry name" value="DNA-BINDING PROTEIN-RELATED-RELATED"/>
    <property type="match status" value="1"/>
</dbReference>
<evidence type="ECO:0000259" key="1">
    <source>
        <dbReference type="PROSITE" id="PS51750"/>
    </source>
</evidence>